<dbReference type="PANTHER" id="PTHR45640">
    <property type="entry name" value="HEAT SHOCK PROTEIN HSP-12.2-RELATED"/>
    <property type="match status" value="1"/>
</dbReference>
<dbReference type="EMBL" id="KL363200">
    <property type="protein sequence ID" value="KFD55438.1"/>
    <property type="molecule type" value="Genomic_DNA"/>
</dbReference>
<dbReference type="Proteomes" id="UP000030758">
    <property type="component" value="Unassembled WGS sequence"/>
</dbReference>
<evidence type="ECO:0000313" key="5">
    <source>
        <dbReference type="EMBL" id="KFD62668.1"/>
    </source>
</evidence>
<feature type="domain" description="SHSP" evidence="3">
    <location>
        <begin position="50"/>
        <end position="156"/>
    </location>
</feature>
<organism evidence="4 6">
    <name type="scientific">Trichuris suis</name>
    <name type="common">pig whipworm</name>
    <dbReference type="NCBI Taxonomy" id="68888"/>
    <lineage>
        <taxon>Eukaryota</taxon>
        <taxon>Metazoa</taxon>
        <taxon>Ecdysozoa</taxon>
        <taxon>Nematoda</taxon>
        <taxon>Enoplea</taxon>
        <taxon>Dorylaimia</taxon>
        <taxon>Trichinellida</taxon>
        <taxon>Trichuridae</taxon>
        <taxon>Trichuris</taxon>
    </lineage>
</organism>
<proteinExistence type="inferred from homology"/>
<keyword evidence="6" id="KW-1185">Reference proteome</keyword>
<evidence type="ECO:0000256" key="2">
    <source>
        <dbReference type="RuleBase" id="RU003616"/>
    </source>
</evidence>
<gene>
    <name evidence="4" type="ORF">M513_03778</name>
    <name evidence="5" type="ORF">M514_03778</name>
</gene>
<dbReference type="GO" id="GO:0005634">
    <property type="term" value="C:nucleus"/>
    <property type="evidence" value="ECO:0007669"/>
    <property type="project" value="TreeGrafter"/>
</dbReference>
<dbReference type="Proteomes" id="UP000030764">
    <property type="component" value="Unassembled WGS sequence"/>
</dbReference>
<dbReference type="PROSITE" id="PS01031">
    <property type="entry name" value="SHSP"/>
    <property type="match status" value="1"/>
</dbReference>
<protein>
    <recommendedName>
        <fullName evidence="3">SHSP domain-containing protein</fullName>
    </recommendedName>
</protein>
<dbReference type="InterPro" id="IPR001436">
    <property type="entry name" value="Alpha-crystallin/sHSP_animal"/>
</dbReference>
<dbReference type="PRINTS" id="PR00299">
    <property type="entry name" value="ACRYSTALLIN"/>
</dbReference>
<reference evidence="4 6" key="1">
    <citation type="journal article" date="2014" name="Nat. Genet.">
        <title>Genome and transcriptome of the porcine whipworm Trichuris suis.</title>
        <authorList>
            <person name="Jex A.R."/>
            <person name="Nejsum P."/>
            <person name="Schwarz E.M."/>
            <person name="Hu L."/>
            <person name="Young N.D."/>
            <person name="Hall R.S."/>
            <person name="Korhonen P.K."/>
            <person name="Liao S."/>
            <person name="Thamsborg S."/>
            <person name="Xia J."/>
            <person name="Xu P."/>
            <person name="Wang S."/>
            <person name="Scheerlinck J.P."/>
            <person name="Hofmann A."/>
            <person name="Sternberg P.W."/>
            <person name="Wang J."/>
            <person name="Gasser R.B."/>
        </authorList>
    </citation>
    <scope>NUCLEOTIDE SEQUENCE [LARGE SCALE GENOMIC DNA]</scope>
    <source>
        <strain evidence="5">DCEP-RM93F</strain>
        <strain evidence="4">DCEP-RM93M</strain>
    </source>
</reference>
<accession>A0A085MDZ2</accession>
<evidence type="ECO:0000259" key="3">
    <source>
        <dbReference type="PROSITE" id="PS01031"/>
    </source>
</evidence>
<dbReference type="CDD" id="cd06526">
    <property type="entry name" value="metazoan_ACD"/>
    <property type="match status" value="1"/>
</dbReference>
<evidence type="ECO:0000313" key="6">
    <source>
        <dbReference type="Proteomes" id="UP000030764"/>
    </source>
</evidence>
<name>A0A085MDZ2_9BILA</name>
<comment type="similarity">
    <text evidence="1 2">Belongs to the small heat shock protein (HSP20) family.</text>
</comment>
<dbReference type="Gene3D" id="2.60.40.790">
    <property type="match status" value="1"/>
</dbReference>
<dbReference type="GO" id="GO:0005737">
    <property type="term" value="C:cytoplasm"/>
    <property type="evidence" value="ECO:0007669"/>
    <property type="project" value="TreeGrafter"/>
</dbReference>
<dbReference type="InterPro" id="IPR008978">
    <property type="entry name" value="HSP20-like_chaperone"/>
</dbReference>
<dbReference type="PANTHER" id="PTHR45640:SF26">
    <property type="entry name" value="RE23625P"/>
    <property type="match status" value="1"/>
</dbReference>
<sequence>MAMFPCGRSQFYEDQLCPWRDHFDELRYITREADGLSSPSVSSHWDRRVPETDSDMVKATCVDDDKKFEINLDAKQFNPEDLEVKISNGTLTILGKCEVQRDEHGFTKRQVTRSFRLPNGVAPANLKTSISPDGVLTICAQKEAVAKPKEVKITIERTNN</sequence>
<dbReference type="GO" id="GO:0009408">
    <property type="term" value="P:response to heat"/>
    <property type="evidence" value="ECO:0007669"/>
    <property type="project" value="TreeGrafter"/>
</dbReference>
<evidence type="ECO:0000256" key="1">
    <source>
        <dbReference type="PROSITE-ProRule" id="PRU00285"/>
    </source>
</evidence>
<dbReference type="SUPFAM" id="SSF49764">
    <property type="entry name" value="HSP20-like chaperones"/>
    <property type="match status" value="1"/>
</dbReference>
<dbReference type="GO" id="GO:0051082">
    <property type="term" value="F:unfolded protein binding"/>
    <property type="evidence" value="ECO:0007669"/>
    <property type="project" value="TreeGrafter"/>
</dbReference>
<dbReference type="InterPro" id="IPR002068">
    <property type="entry name" value="A-crystallin/Hsp20_dom"/>
</dbReference>
<evidence type="ECO:0000313" key="4">
    <source>
        <dbReference type="EMBL" id="KFD55438.1"/>
    </source>
</evidence>
<dbReference type="EMBL" id="KL367590">
    <property type="protein sequence ID" value="KFD62668.1"/>
    <property type="molecule type" value="Genomic_DNA"/>
</dbReference>
<dbReference type="GO" id="GO:0042026">
    <property type="term" value="P:protein refolding"/>
    <property type="evidence" value="ECO:0007669"/>
    <property type="project" value="TreeGrafter"/>
</dbReference>
<dbReference type="Pfam" id="PF00011">
    <property type="entry name" value="HSP20"/>
    <property type="match status" value="1"/>
</dbReference>
<dbReference type="AlphaFoldDB" id="A0A085MDZ2"/>